<name>A0A564ZF37_9BACT</name>
<dbReference type="InterPro" id="IPR057661">
    <property type="entry name" value="RsdA/BaiN/AoA(So)_Rossmann"/>
</dbReference>
<dbReference type="PANTHER" id="PTHR42887">
    <property type="entry name" value="OS12G0638800 PROTEIN"/>
    <property type="match status" value="1"/>
</dbReference>
<evidence type="ECO:0000256" key="1">
    <source>
        <dbReference type="ARBA" id="ARBA00001974"/>
    </source>
</evidence>
<feature type="domain" description="RsdA/BaiN/AoA(So)-like insert" evidence="5">
    <location>
        <begin position="147"/>
        <end position="309"/>
    </location>
</feature>
<dbReference type="InterPro" id="IPR055178">
    <property type="entry name" value="RsdA/BaiN/AoA(So)-like_dom"/>
</dbReference>
<feature type="domain" description="RsdA/BaiN/AoA(So)-like Rossmann fold-like" evidence="4">
    <location>
        <begin position="1"/>
        <end position="362"/>
    </location>
</feature>
<dbReference type="SUPFAM" id="SSF160996">
    <property type="entry name" value="HI0933 insert domain-like"/>
    <property type="match status" value="1"/>
</dbReference>
<comment type="cofactor">
    <cofactor evidence="1">
        <name>FAD</name>
        <dbReference type="ChEBI" id="CHEBI:57692"/>
    </cofactor>
</comment>
<protein>
    <submittedName>
        <fullName evidence="6">Oxidoreductase</fullName>
    </submittedName>
</protein>
<accession>A0A564ZF37</accession>
<sequence length="378" mass="40633">MSGGSRCNVTNASVADADFWGGKRSIIRRVLRAFPVPDTIAFFEQIGVRLHEEAGGKLFPDSNRARDVLDALLREVDASGAELRAGRRVLDVIRTGTGFRIATSHGEFEADTVVLATGGQSMPKTGSDGAGFEIARRLGHTLTPPTPGLTPLLLSKDDLHGELSGVSHDVELTLWVDGGVACRIRGAMLWTHFGISGPAALDMSRQWLRATLDARAVRLTANLCPGSEFDALYRRWTTLAATRPKSTVRSALATLVPASAAAALLRRLHIDAMLTLAHFPRDERRRLVLALTAWPLPVVGSRGYDYAEVTAGGVPLTEINAATMESRVCPGLYLAGEILDVDGRLGGFNFQWAWSSAYVAATALARRPAEGVLVFARP</sequence>
<evidence type="ECO:0000256" key="2">
    <source>
        <dbReference type="ARBA" id="ARBA00022630"/>
    </source>
</evidence>
<dbReference type="InterPro" id="IPR004792">
    <property type="entry name" value="BaiN-like"/>
</dbReference>
<proteinExistence type="predicted"/>
<keyword evidence="2" id="KW-0285">Flavoprotein</keyword>
<reference evidence="6 7" key="1">
    <citation type="submission" date="2019-07" db="EMBL/GenBank/DDBJ databases">
        <authorList>
            <person name="Cremers G."/>
        </authorList>
    </citation>
    <scope>NUCLEOTIDE SEQUENCE [LARGE SCALE GENOMIC DNA]</scope>
</reference>
<evidence type="ECO:0000313" key="6">
    <source>
        <dbReference type="EMBL" id="VUZ83945.1"/>
    </source>
</evidence>
<evidence type="ECO:0000313" key="7">
    <source>
        <dbReference type="Proteomes" id="UP000334340"/>
    </source>
</evidence>
<dbReference type="Proteomes" id="UP000334340">
    <property type="component" value="Unassembled WGS sequence"/>
</dbReference>
<dbReference type="PANTHER" id="PTHR42887:SF2">
    <property type="entry name" value="OS12G0638800 PROTEIN"/>
    <property type="match status" value="1"/>
</dbReference>
<gene>
    <name evidence="6" type="ORF">MELA_00304</name>
</gene>
<dbReference type="NCBIfam" id="TIGR00275">
    <property type="entry name" value="aminoacetone oxidase family FAD-binding enzyme"/>
    <property type="match status" value="1"/>
</dbReference>
<dbReference type="InterPro" id="IPR023166">
    <property type="entry name" value="BaiN-like_dom_sf"/>
</dbReference>
<dbReference type="Gene3D" id="2.40.30.10">
    <property type="entry name" value="Translation factors"/>
    <property type="match status" value="1"/>
</dbReference>
<dbReference type="AlphaFoldDB" id="A0A564ZF37"/>
<dbReference type="Pfam" id="PF03486">
    <property type="entry name" value="HI0933_like"/>
    <property type="match status" value="1"/>
</dbReference>
<evidence type="ECO:0000259" key="4">
    <source>
        <dbReference type="Pfam" id="PF03486"/>
    </source>
</evidence>
<evidence type="ECO:0000259" key="5">
    <source>
        <dbReference type="Pfam" id="PF22780"/>
    </source>
</evidence>
<evidence type="ECO:0000256" key="3">
    <source>
        <dbReference type="ARBA" id="ARBA00022827"/>
    </source>
</evidence>
<dbReference type="Pfam" id="PF22780">
    <property type="entry name" value="HI0933_like_1st"/>
    <property type="match status" value="1"/>
</dbReference>
<organism evidence="6 7">
    <name type="scientific">Candidatus Methylomirabilis lanthanidiphila</name>
    <dbReference type="NCBI Taxonomy" id="2211376"/>
    <lineage>
        <taxon>Bacteria</taxon>
        <taxon>Candidatus Methylomirabilota</taxon>
        <taxon>Candidatus Methylomirabilia</taxon>
        <taxon>Candidatus Methylomirabilales</taxon>
        <taxon>Candidatus Methylomirabilaceae</taxon>
        <taxon>Candidatus Methylomirabilis</taxon>
    </lineage>
</organism>
<dbReference type="InterPro" id="IPR036188">
    <property type="entry name" value="FAD/NAD-bd_sf"/>
</dbReference>
<dbReference type="EMBL" id="CABIKM010000004">
    <property type="protein sequence ID" value="VUZ83945.1"/>
    <property type="molecule type" value="Genomic_DNA"/>
</dbReference>
<keyword evidence="7" id="KW-1185">Reference proteome</keyword>
<keyword evidence="3" id="KW-0274">FAD</keyword>
<dbReference type="Gene3D" id="3.50.50.60">
    <property type="entry name" value="FAD/NAD(P)-binding domain"/>
    <property type="match status" value="1"/>
</dbReference>
<dbReference type="SUPFAM" id="SSF51905">
    <property type="entry name" value="FAD/NAD(P)-binding domain"/>
    <property type="match status" value="1"/>
</dbReference>
<dbReference type="Gene3D" id="1.10.8.260">
    <property type="entry name" value="HI0933 insert domain-like"/>
    <property type="match status" value="1"/>
</dbReference>